<evidence type="ECO:0000313" key="2">
    <source>
        <dbReference type="Proteomes" id="UP000253250"/>
    </source>
</evidence>
<dbReference type="Pfam" id="PF13289">
    <property type="entry name" value="SIR2_2"/>
    <property type="match status" value="1"/>
</dbReference>
<dbReference type="EMBL" id="PSYR01000002">
    <property type="protein sequence ID" value="RCN57235.1"/>
    <property type="molecule type" value="Genomic_DNA"/>
</dbReference>
<dbReference type="OrthoDB" id="9802053at2"/>
<keyword evidence="2" id="KW-1185">Reference proteome</keyword>
<dbReference type="Proteomes" id="UP000253250">
    <property type="component" value="Unassembled WGS sequence"/>
</dbReference>
<sequence length="277" mass="30306">MPGDLHEALAAGRLIPYIGPGVLALDPACPLPATPEALVSRLVARAAVPHKIRGNLTAAAQFIENFKHRKTVNTLMRDAFAVDASPNALHGWLAASGFPLIVHAWYDDLVRAALAARGGDWGLVQAVSQAEHYGTWVHYFRPDGVRVDRASWATLVYEPFGALHPACNFLVSDSDFVEVLTEIDIQTPIPREVQALRQDRGVLFLGCRFTTQLERAFARQIMKRSHGPHWAVLPDTKTRNESRFLSEQSITPVVVDLAAFTHALADLTPAPEALVAS</sequence>
<gene>
    <name evidence="1" type="ORF">C4900_13500</name>
</gene>
<protein>
    <submittedName>
        <fullName evidence="1">SIR2 family protein</fullName>
    </submittedName>
</protein>
<accession>A0A368HFL3</accession>
<evidence type="ECO:0000313" key="1">
    <source>
        <dbReference type="EMBL" id="RCN57235.1"/>
    </source>
</evidence>
<comment type="caution">
    <text evidence="1">The sequence shown here is derived from an EMBL/GenBank/DDBJ whole genome shotgun (WGS) entry which is preliminary data.</text>
</comment>
<proteinExistence type="predicted"/>
<name>A0A368HFL3_9GAMM</name>
<dbReference type="AlphaFoldDB" id="A0A368HFL3"/>
<reference evidence="1 2" key="1">
    <citation type="submission" date="2018-02" db="EMBL/GenBank/DDBJ databases">
        <title>Insights into the biology of acidophilic members of the Acidiferrobacteraceae family derived from comparative genomic analyses.</title>
        <authorList>
            <person name="Issotta F."/>
            <person name="Thyssen C."/>
            <person name="Mena C."/>
            <person name="Moya A."/>
            <person name="Bellenberg S."/>
            <person name="Sproer C."/>
            <person name="Covarrubias P.C."/>
            <person name="Sand W."/>
            <person name="Quatrini R."/>
            <person name="Vera M."/>
        </authorList>
    </citation>
    <scope>NUCLEOTIDE SEQUENCE [LARGE SCALE GENOMIC DNA]</scope>
    <source>
        <strain evidence="2">m-1</strain>
    </source>
</reference>
<organism evidence="1 2">
    <name type="scientific">Acidiferrobacter thiooxydans</name>
    <dbReference type="NCBI Taxonomy" id="163359"/>
    <lineage>
        <taxon>Bacteria</taxon>
        <taxon>Pseudomonadati</taxon>
        <taxon>Pseudomonadota</taxon>
        <taxon>Gammaproteobacteria</taxon>
        <taxon>Acidiferrobacterales</taxon>
        <taxon>Acidiferrobacteraceae</taxon>
        <taxon>Acidiferrobacter</taxon>
    </lineage>
</organism>